<dbReference type="Pfam" id="PF24681">
    <property type="entry name" value="Kelch_KLHDC2_KLHL20_DRC7"/>
    <property type="match status" value="2"/>
</dbReference>
<dbReference type="EMBL" id="JAKMXF010000299">
    <property type="protein sequence ID" value="KAI6652187.1"/>
    <property type="molecule type" value="Genomic_DNA"/>
</dbReference>
<dbReference type="SUPFAM" id="SSF117281">
    <property type="entry name" value="Kelch motif"/>
    <property type="match status" value="1"/>
</dbReference>
<feature type="domain" description="BTB" evidence="3">
    <location>
        <begin position="392"/>
        <end position="471"/>
    </location>
</feature>
<feature type="domain" description="BTB" evidence="3">
    <location>
        <begin position="621"/>
        <end position="690"/>
    </location>
</feature>
<dbReference type="PROSITE" id="PS50097">
    <property type="entry name" value="BTB"/>
    <property type="match status" value="2"/>
</dbReference>
<evidence type="ECO:0000313" key="4">
    <source>
        <dbReference type="EMBL" id="KAI6652187.1"/>
    </source>
</evidence>
<organism evidence="4 5">
    <name type="scientific">Oopsacas minuta</name>
    <dbReference type="NCBI Taxonomy" id="111878"/>
    <lineage>
        <taxon>Eukaryota</taxon>
        <taxon>Metazoa</taxon>
        <taxon>Porifera</taxon>
        <taxon>Hexactinellida</taxon>
        <taxon>Hexasterophora</taxon>
        <taxon>Lyssacinosida</taxon>
        <taxon>Leucopsacidae</taxon>
        <taxon>Oopsacas</taxon>
    </lineage>
</organism>
<dbReference type="AlphaFoldDB" id="A0AAV7JTD2"/>
<sequence length="783" mass="89260">MASFDGKSMSYDQHPNLYHSINPNYHSEDRGPAVEDEYVNLMALDFNQKCIVHKWHMLQSCIDIVPARSKHTTVSWDGGIYTFGGDDGKKMLNDLLMFRIDQKSWDRVYTWGSPPSPRYHHSAVVYKDSMFVFGGYTGDTSAQLRNQNDLLEFKFINRHWVDWSDVIRDRYPASRSAHGSCVYQNWLYVFAGYDGTTRLNDMWRINISVHSAVQWECVRQVGESPPTCCNFPMATIKGHMYVFSGQSGAKITNNLYQFSFAEQTWTKIQTEYLLRFGPYPPQRRYGHTMVAHGDSLYVFGGSADGTLPNELHKFDVESSSWEKIDPAPGSQIPNGRLFHSAAIQGNRMYIFGGMIDSSPIRLSDLFSFHIANYPKCTLTDDFANLLKKEEFCDLKFIVGKHGEVIPAHVAIVAARSPFLRKHLLSSGNFAKPGPGGIQPHEISTLTLSDQDPEAFKIALHFLYTDHILWPSSIIDDTTSQLRSLKCLLELTKLAIILETEKLEKLCIHYIENAVCVDNVLSLLLSAHELYLNQLKEYCIKFVVRDGHYQQVVMLPEFDSLASSLVVEIVRKQLKHSRGQQIPDQYSLPECSYNPSTLTPQFYPTLESDLKAFLEDLGLQFADILLQIGPISLPAHKCILAARCKYFEAMFRSFMPPDAKVNITFGQIEPSCQSFKALLNYIYYADVKLSTENALYIFQAPNFFGFSNSRLQVFCKEALEQRISRENVINLLRISSEIGVEEVKKYTLHQIVANFNKVFEMLDFQDLTKDLLLDILEALAKNNS</sequence>
<reference evidence="4 5" key="1">
    <citation type="journal article" date="2023" name="BMC Biol.">
        <title>The compact genome of the sponge Oopsacas minuta (Hexactinellida) is lacking key metazoan core genes.</title>
        <authorList>
            <person name="Santini S."/>
            <person name="Schenkelaars Q."/>
            <person name="Jourda C."/>
            <person name="Duchesne M."/>
            <person name="Belahbib H."/>
            <person name="Rocher C."/>
            <person name="Selva M."/>
            <person name="Riesgo A."/>
            <person name="Vervoort M."/>
            <person name="Leys S.P."/>
            <person name="Kodjabachian L."/>
            <person name="Le Bivic A."/>
            <person name="Borchiellini C."/>
            <person name="Claverie J.M."/>
            <person name="Renard E."/>
        </authorList>
    </citation>
    <scope>NUCLEOTIDE SEQUENCE [LARGE SCALE GENOMIC DNA]</scope>
    <source>
        <strain evidence="4">SPO-2</strain>
    </source>
</reference>
<gene>
    <name evidence="4" type="ORF">LOD99_7205</name>
</gene>
<dbReference type="InterPro" id="IPR051568">
    <property type="entry name" value="LZTR1/Attractin"/>
</dbReference>
<keyword evidence="2" id="KW-0677">Repeat</keyword>
<keyword evidence="5" id="KW-1185">Reference proteome</keyword>
<dbReference type="InterPro" id="IPR011043">
    <property type="entry name" value="Gal_Oxase/kelch_b-propeller"/>
</dbReference>
<dbReference type="InterPro" id="IPR015915">
    <property type="entry name" value="Kelch-typ_b-propeller"/>
</dbReference>
<dbReference type="Gene3D" id="3.30.710.10">
    <property type="entry name" value="Potassium Channel Kv1.1, Chain A"/>
    <property type="match status" value="2"/>
</dbReference>
<evidence type="ECO:0000259" key="3">
    <source>
        <dbReference type="PROSITE" id="PS50097"/>
    </source>
</evidence>
<dbReference type="PANTHER" id="PTHR46376">
    <property type="entry name" value="LEUCINE-ZIPPER-LIKE TRANSCRIPTIONAL REGULATOR 1"/>
    <property type="match status" value="1"/>
</dbReference>
<dbReference type="SUPFAM" id="SSF54695">
    <property type="entry name" value="POZ domain"/>
    <property type="match status" value="2"/>
</dbReference>
<dbReference type="Proteomes" id="UP001165289">
    <property type="component" value="Unassembled WGS sequence"/>
</dbReference>
<keyword evidence="1" id="KW-0880">Kelch repeat</keyword>
<protein>
    <submittedName>
        <fullName evidence="4">Leucine-zipper-like transcriptional regulator 1</fullName>
    </submittedName>
</protein>
<accession>A0AAV7JTD2</accession>
<comment type="caution">
    <text evidence="4">The sequence shown here is derived from an EMBL/GenBank/DDBJ whole genome shotgun (WGS) entry which is preliminary data.</text>
</comment>
<evidence type="ECO:0000256" key="2">
    <source>
        <dbReference type="ARBA" id="ARBA00022737"/>
    </source>
</evidence>
<dbReference type="GO" id="GO:0005794">
    <property type="term" value="C:Golgi apparatus"/>
    <property type="evidence" value="ECO:0007669"/>
    <property type="project" value="TreeGrafter"/>
</dbReference>
<dbReference type="Pfam" id="PF00651">
    <property type="entry name" value="BTB"/>
    <property type="match status" value="2"/>
</dbReference>
<evidence type="ECO:0000313" key="5">
    <source>
        <dbReference type="Proteomes" id="UP001165289"/>
    </source>
</evidence>
<proteinExistence type="predicted"/>
<dbReference type="SUPFAM" id="SSF50965">
    <property type="entry name" value="Galactose oxidase, central domain"/>
    <property type="match status" value="1"/>
</dbReference>
<dbReference type="Gene3D" id="2.120.10.80">
    <property type="entry name" value="Kelch-type beta propeller"/>
    <property type="match status" value="2"/>
</dbReference>
<dbReference type="PANTHER" id="PTHR46376:SF1">
    <property type="entry name" value="LEUCINE-ZIPPER-LIKE TRANSCRIPTIONAL REGULATOR 1"/>
    <property type="match status" value="1"/>
</dbReference>
<evidence type="ECO:0000256" key="1">
    <source>
        <dbReference type="ARBA" id="ARBA00022441"/>
    </source>
</evidence>
<name>A0AAV7JTD2_9METZ</name>
<dbReference type="InterPro" id="IPR011333">
    <property type="entry name" value="SKP1/BTB/POZ_sf"/>
</dbReference>
<dbReference type="SMART" id="SM00225">
    <property type="entry name" value="BTB"/>
    <property type="match status" value="2"/>
</dbReference>
<dbReference type="InterPro" id="IPR000210">
    <property type="entry name" value="BTB/POZ_dom"/>
</dbReference>